<evidence type="ECO:0000256" key="3">
    <source>
        <dbReference type="ARBA" id="ARBA00022723"/>
    </source>
</evidence>
<evidence type="ECO:0000256" key="4">
    <source>
        <dbReference type="ARBA" id="ARBA00023002"/>
    </source>
</evidence>
<dbReference type="RefSeq" id="WP_131733511.1">
    <property type="nucleotide sequence ID" value="NZ_CAACYD010000005.1"/>
</dbReference>
<accession>A0ABD7UZ59</accession>
<comment type="caution">
    <text evidence="8">The sequence shown here is derived from an EMBL/GenBank/DDBJ whole genome shotgun (WGS) entry which is preliminary data.</text>
</comment>
<dbReference type="GO" id="GO:0051539">
    <property type="term" value="F:4 iron, 4 sulfur cluster binding"/>
    <property type="evidence" value="ECO:0007669"/>
    <property type="project" value="UniProtKB-KW"/>
</dbReference>
<keyword evidence="6" id="KW-0411">Iron-sulfur</keyword>
<dbReference type="SUPFAM" id="SSF55124">
    <property type="entry name" value="Nitrite/Sulfite reductase N-terminal domain-like"/>
    <property type="match status" value="2"/>
</dbReference>
<keyword evidence="3" id="KW-0479">Metal-binding</keyword>
<dbReference type="PANTHER" id="PTHR32439:SF9">
    <property type="entry name" value="BLR3264 PROTEIN"/>
    <property type="match status" value="1"/>
</dbReference>
<feature type="domain" description="Nitrite/Sulfite reductase ferredoxin-like" evidence="7">
    <location>
        <begin position="19"/>
        <end position="77"/>
    </location>
</feature>
<name>A0ABD7UZ59_9ACTN</name>
<reference evidence="8 9" key="1">
    <citation type="submission" date="2019-02" db="EMBL/GenBank/DDBJ databases">
        <authorList>
            <consortium name="Pathogen Informatics"/>
        </authorList>
    </citation>
    <scope>NUCLEOTIDE SEQUENCE [LARGE SCALE GENOMIC DNA]</scope>
    <source>
        <strain evidence="8 9">3012STDY6756503</strain>
    </source>
</reference>
<evidence type="ECO:0000313" key="8">
    <source>
        <dbReference type="EMBL" id="VFA81849.1"/>
    </source>
</evidence>
<proteinExistence type="predicted"/>
<dbReference type="GO" id="GO:0016491">
    <property type="term" value="F:oxidoreductase activity"/>
    <property type="evidence" value="ECO:0007669"/>
    <property type="project" value="UniProtKB-KW"/>
</dbReference>
<evidence type="ECO:0000259" key="7">
    <source>
        <dbReference type="Pfam" id="PF03460"/>
    </source>
</evidence>
<dbReference type="Gene3D" id="3.90.480.10">
    <property type="entry name" value="Sulfite Reductase Hemoprotein,Domain 2"/>
    <property type="match status" value="1"/>
</dbReference>
<dbReference type="GeneID" id="60748788"/>
<dbReference type="InterPro" id="IPR005117">
    <property type="entry name" value="NiRdtase/SiRdtase_haem-b_fer"/>
</dbReference>
<dbReference type="InterPro" id="IPR045854">
    <property type="entry name" value="NO2/SO3_Rdtase_4Fe4S_sf"/>
</dbReference>
<dbReference type="InterPro" id="IPR036136">
    <property type="entry name" value="Nit/Sulf_reduc_fer-like_dom_sf"/>
</dbReference>
<keyword evidence="5" id="KW-0408">Iron</keyword>
<dbReference type="AlphaFoldDB" id="A0ABD7UZ59"/>
<dbReference type="PANTHER" id="PTHR32439">
    <property type="entry name" value="FERREDOXIN--NITRITE REDUCTASE, CHLOROPLASTIC"/>
    <property type="match status" value="1"/>
</dbReference>
<dbReference type="EMBL" id="CAACYD010000005">
    <property type="protein sequence ID" value="VFA81849.1"/>
    <property type="molecule type" value="Genomic_DNA"/>
</dbReference>
<evidence type="ECO:0000256" key="1">
    <source>
        <dbReference type="ARBA" id="ARBA00022485"/>
    </source>
</evidence>
<dbReference type="Proteomes" id="UP000360750">
    <property type="component" value="Unassembled WGS sequence"/>
</dbReference>
<keyword evidence="2" id="KW-0349">Heme</keyword>
<dbReference type="GO" id="GO:0046872">
    <property type="term" value="F:metal ion binding"/>
    <property type="evidence" value="ECO:0007669"/>
    <property type="project" value="UniProtKB-KW"/>
</dbReference>
<dbReference type="Gene3D" id="3.30.413.10">
    <property type="entry name" value="Sulfite Reductase Hemoprotein, domain 1"/>
    <property type="match status" value="1"/>
</dbReference>
<keyword evidence="1" id="KW-0004">4Fe-4S</keyword>
<sequence>MTKVRTSADRCPGVFTTHEARDGALARIRLPGGRIRADQLGVLAQASATHADGFLELTARGNIQLRGIADVEAVAEAVVSAGLAPDSAHDKARNIEVSPLTGRIGGAADAGPLLKALDDALRSHPDAEAVSGRFLFGVDDGRGDIVRRRPDACAVLQPGEPLVADIVVDGAPIGSVSGTEGIVASLISVATGLQEIAPGAWRVRDLGDEDRARLHRELADRHDPVVGERPGDDVEDAAPVVGWFDQDDGSVLLGCVVELGRLPARLAEFLAAVDKPIVFTPDREILICDLSEGVAETVVRVLAPMGLIFDASSPWARLSCCVGAPGCGSAHTRVRDDLLAHVRAGSPVADREHWVGCERRCGSPGTAHLLVQATPDGGYERRRR</sequence>
<organism evidence="8 9">
    <name type="scientific">Gordonia paraffinivorans</name>
    <dbReference type="NCBI Taxonomy" id="175628"/>
    <lineage>
        <taxon>Bacteria</taxon>
        <taxon>Bacillati</taxon>
        <taxon>Actinomycetota</taxon>
        <taxon>Actinomycetes</taxon>
        <taxon>Mycobacteriales</taxon>
        <taxon>Gordoniaceae</taxon>
        <taxon>Gordonia</taxon>
    </lineage>
</organism>
<evidence type="ECO:0000256" key="6">
    <source>
        <dbReference type="ARBA" id="ARBA00023014"/>
    </source>
</evidence>
<dbReference type="Pfam" id="PF03460">
    <property type="entry name" value="NIR_SIR_ferr"/>
    <property type="match status" value="1"/>
</dbReference>
<evidence type="ECO:0000313" key="9">
    <source>
        <dbReference type="Proteomes" id="UP000360750"/>
    </source>
</evidence>
<keyword evidence="4" id="KW-0560">Oxidoreductase</keyword>
<evidence type="ECO:0000256" key="2">
    <source>
        <dbReference type="ARBA" id="ARBA00022617"/>
    </source>
</evidence>
<evidence type="ECO:0000256" key="5">
    <source>
        <dbReference type="ARBA" id="ARBA00023004"/>
    </source>
</evidence>
<protein>
    <submittedName>
        <fullName evidence="8">Ferredoxin-nitrite reductase</fullName>
    </submittedName>
</protein>
<gene>
    <name evidence="8" type="ORF">NCTC8139_00744</name>
</gene>
<dbReference type="InterPro" id="IPR051329">
    <property type="entry name" value="NIR_SIR_4Fe-4S"/>
</dbReference>